<evidence type="ECO:0000313" key="4">
    <source>
        <dbReference type="Proteomes" id="UP000663864"/>
    </source>
</evidence>
<dbReference type="Proteomes" id="UP000663836">
    <property type="component" value="Unassembled WGS sequence"/>
</dbReference>
<evidence type="ECO:0000256" key="1">
    <source>
        <dbReference type="SAM" id="Phobius"/>
    </source>
</evidence>
<comment type="caution">
    <text evidence="2">The sequence shown here is derived from an EMBL/GenBank/DDBJ whole genome shotgun (WGS) entry which is preliminary data.</text>
</comment>
<evidence type="ECO:0000313" key="3">
    <source>
        <dbReference type="EMBL" id="CAF4146612.1"/>
    </source>
</evidence>
<keyword evidence="1" id="KW-0812">Transmembrane</keyword>
<accession>A0A814BTJ5</accession>
<dbReference type="AlphaFoldDB" id="A0A814BTJ5"/>
<name>A0A814BTJ5_9BILA</name>
<sequence>MSMQGIILSVVILLFAYGIYYCWLLLPIINGYGAKYMCSSIFIVGYSEQQQQRTEDLDIFPMKYVTFTVNTNDLSVSASLFRFAQRKAIYRNGLGAVLISELTEDQIHAQTFNKPISPDISQDNIPWPMDNKLDDDDDDDSFPSNINQTLLQGAISNLFIERDLTKLIRTRAIVISYDEKLIAE</sequence>
<organism evidence="2 4">
    <name type="scientific">Rotaria sordida</name>
    <dbReference type="NCBI Taxonomy" id="392033"/>
    <lineage>
        <taxon>Eukaryota</taxon>
        <taxon>Metazoa</taxon>
        <taxon>Spiralia</taxon>
        <taxon>Gnathifera</taxon>
        <taxon>Rotifera</taxon>
        <taxon>Eurotatoria</taxon>
        <taxon>Bdelloidea</taxon>
        <taxon>Philodinida</taxon>
        <taxon>Philodinidae</taxon>
        <taxon>Rotaria</taxon>
    </lineage>
</organism>
<dbReference type="EMBL" id="CAJOBD010010061">
    <property type="protein sequence ID" value="CAF4146612.1"/>
    <property type="molecule type" value="Genomic_DNA"/>
</dbReference>
<feature type="transmembrane region" description="Helical" evidence="1">
    <location>
        <begin position="6"/>
        <end position="26"/>
    </location>
</feature>
<keyword evidence="1" id="KW-0472">Membrane</keyword>
<gene>
    <name evidence="3" type="ORF">JBS370_LOCUS33769</name>
    <name evidence="2" type="ORF">ZHD862_LOCUS8999</name>
</gene>
<reference evidence="2" key="1">
    <citation type="submission" date="2021-02" db="EMBL/GenBank/DDBJ databases">
        <authorList>
            <person name="Nowell W R."/>
        </authorList>
    </citation>
    <scope>NUCLEOTIDE SEQUENCE</scope>
</reference>
<proteinExistence type="predicted"/>
<protein>
    <submittedName>
        <fullName evidence="2">Uncharacterized protein</fullName>
    </submittedName>
</protein>
<evidence type="ECO:0000313" key="2">
    <source>
        <dbReference type="EMBL" id="CAF0932214.1"/>
    </source>
</evidence>
<keyword evidence="1" id="KW-1133">Transmembrane helix</keyword>
<dbReference type="Proteomes" id="UP000663864">
    <property type="component" value="Unassembled WGS sequence"/>
</dbReference>
<dbReference type="EMBL" id="CAJNOT010000300">
    <property type="protein sequence ID" value="CAF0932214.1"/>
    <property type="molecule type" value="Genomic_DNA"/>
</dbReference>